<sequence length="1338" mass="137446">MKSSVYHIRFVIVLLCVFLVPQLVTAVVYQPGETLSPACAPTDTNCYVQAPITGTAASSTFQTPATFRDTLKLSATSTPSDTSAVLYNVGGVLYWNGSAVAGATGLTSLNGLSSSTQTFAIGTTGTDILIVSSTSVHTFNIPNAGASARGVVSTSTQTFAGDKTFTGTTTLATTTIARLIAANGMQFSSLVGGILQTNASGDVATTSLAALTTNAISWLGNTLTSTVNGVATTTQISYANGTTDGIVSTTTQTFAGAKTFTATTTLATTTLSDFTVTGTSTLAWVSAARLYLGNFTGILTASSGLVSTSSILSLLPYASTTADGIVSTTTQSFSGEKTFTSTTTLATTTIAHLIASNSVRFAALTGGILTTDASGNLSTTSSSVTITNALSWLGNTLTSTVNGVATTAQISYANGTTDGIVSTTTQTFAGDKTFSGTLTFATSTASTLTVTGTSTLSGVTASTLYLGSLTGILTVNSGLVGTSSILSFLPYASATADGIVSTTTQSFAGEKTFTSTTTLATTTIAHLIASNSVRFAALTGGILTTDASGNLSTTSSSVTITNALSWLGNTLTSTVNGVATTTQISYANGTTDGIVSTTTQTFAGDKTFSGTLTFATSTASGLTLSQNGLILASSTPSATSTALYNLGNTLYWNGQEVLTTALACGCATGWLTGGTLSINSGDATKLDITAGSARIVDISNPLNPDIHTITWSAQTAFDPTLTGRSKWIGVQDDGSGGATFVSDVSFDSVERRSTAILGRIWTTAGTGPTITNIGSYQRPAWGIVTAFQDFVLEFGSWNIAGNAFSANGANLLLNKASGTSYRYHTESTYGQENVHTDAAQTGITTYNYHIQGSSVTYTRSALEPGVYSSGSLATSTVASNKYTRQEIYFFPVSGTIHVLYGQTLYASLAAAESAGFEGVDAVNLDILDGSIHRASIILKGNATDLTSTTDVKIINLSSGLGGAQQFAGYWSTNASGIFYNETGMNVGIGTSSPAQKLHVQRSTSGSPVRFQDSDGYCEIDPTLSLWTCTSDARLKTNVQTIESTLSGILALNPVNFDWRSQVGDGVEGVRGSRYGLIAQEVEDIFPHLVNTDAETGLKSVGYGGLTIPMLKALQEIATIASSTAGLTLAQEDGVETKTFLGQFFDRMIAWFADAANGIGTFFAESVDTKELCLTDRDGRTCYTRTQLNTALGSTEAAQTQSIPSSTNTNSSSSGSIDTQATTTGTSAIPTEDTASSTMVVATTTESNVTDTTAPILSLIGDAEINLPIGEAYVEQGATATDDVDGDIASAVSIVGEVDTSTAGTYTVTYNVADAAGNSAESLTRTVTVNTPPEEVPVP</sequence>
<dbReference type="Gene3D" id="2.60.40.10">
    <property type="entry name" value="Immunoglobulins"/>
    <property type="match status" value="1"/>
</dbReference>
<gene>
    <name evidence="3" type="ORF">A3C89_04025</name>
</gene>
<dbReference type="InterPro" id="IPR036388">
    <property type="entry name" value="WH-like_DNA-bd_sf"/>
</dbReference>
<dbReference type="InterPro" id="IPR013783">
    <property type="entry name" value="Ig-like_fold"/>
</dbReference>
<dbReference type="EMBL" id="MFLF01000003">
    <property type="protein sequence ID" value="OGG60526.1"/>
    <property type="molecule type" value="Genomic_DNA"/>
</dbReference>
<dbReference type="PROSITE" id="PS51688">
    <property type="entry name" value="ICA"/>
    <property type="match status" value="1"/>
</dbReference>
<organism evidence="3 4">
    <name type="scientific">Candidatus Kaiserbacteria bacterium RIFCSPHIGHO2_02_FULL_50_50</name>
    <dbReference type="NCBI Taxonomy" id="1798492"/>
    <lineage>
        <taxon>Bacteria</taxon>
        <taxon>Candidatus Kaiseribacteriota</taxon>
    </lineage>
</organism>
<dbReference type="Gene3D" id="1.10.10.10">
    <property type="entry name" value="Winged helix-like DNA-binding domain superfamily/Winged helix DNA-binding domain"/>
    <property type="match status" value="1"/>
</dbReference>
<evidence type="ECO:0000313" key="4">
    <source>
        <dbReference type="Proteomes" id="UP000178794"/>
    </source>
</evidence>
<evidence type="ECO:0000256" key="1">
    <source>
        <dbReference type="SAM" id="MobiDB-lite"/>
    </source>
</evidence>
<dbReference type="InterPro" id="IPR030392">
    <property type="entry name" value="S74_ICA"/>
</dbReference>
<feature type="compositionally biased region" description="Polar residues" evidence="1">
    <location>
        <begin position="1217"/>
        <end position="1228"/>
    </location>
</feature>
<protein>
    <recommendedName>
        <fullName evidence="2">Peptidase S74 domain-containing protein</fullName>
    </recommendedName>
</protein>
<feature type="region of interest" description="Disordered" evidence="1">
    <location>
        <begin position="1192"/>
        <end position="1237"/>
    </location>
</feature>
<dbReference type="Proteomes" id="UP000178794">
    <property type="component" value="Unassembled WGS sequence"/>
</dbReference>
<evidence type="ECO:0000259" key="2">
    <source>
        <dbReference type="PROSITE" id="PS51688"/>
    </source>
</evidence>
<name>A0A1F6DGM6_9BACT</name>
<evidence type="ECO:0000313" key="3">
    <source>
        <dbReference type="EMBL" id="OGG60526.1"/>
    </source>
</evidence>
<proteinExistence type="predicted"/>
<feature type="domain" description="Peptidase S74" evidence="2">
    <location>
        <begin position="1030"/>
        <end position="1134"/>
    </location>
</feature>
<accession>A0A1F6DGM6</accession>
<dbReference type="Pfam" id="PF16403">
    <property type="entry name" value="Bact_surface_Ig-like"/>
    <property type="match status" value="1"/>
</dbReference>
<reference evidence="3 4" key="1">
    <citation type="journal article" date="2016" name="Nat. Commun.">
        <title>Thousands of microbial genomes shed light on interconnected biogeochemical processes in an aquifer system.</title>
        <authorList>
            <person name="Anantharaman K."/>
            <person name="Brown C.T."/>
            <person name="Hug L.A."/>
            <person name="Sharon I."/>
            <person name="Castelle C.J."/>
            <person name="Probst A.J."/>
            <person name="Thomas B.C."/>
            <person name="Singh A."/>
            <person name="Wilkins M.J."/>
            <person name="Karaoz U."/>
            <person name="Brodie E.L."/>
            <person name="Williams K.H."/>
            <person name="Hubbard S.S."/>
            <person name="Banfield J.F."/>
        </authorList>
    </citation>
    <scope>NUCLEOTIDE SEQUENCE [LARGE SCALE GENOMIC DNA]</scope>
</reference>
<dbReference type="Pfam" id="PF13884">
    <property type="entry name" value="Peptidase_S74"/>
    <property type="match status" value="1"/>
</dbReference>
<dbReference type="STRING" id="1798492.A3C89_04025"/>
<feature type="compositionally biased region" description="Low complexity" evidence="1">
    <location>
        <begin position="1201"/>
        <end position="1216"/>
    </location>
</feature>
<dbReference type="InterPro" id="IPR032179">
    <property type="entry name" value="Cry22Aa_Ig-like"/>
</dbReference>
<comment type="caution">
    <text evidence="3">The sequence shown here is derived from an EMBL/GenBank/DDBJ whole genome shotgun (WGS) entry which is preliminary data.</text>
</comment>